<evidence type="ECO:0000313" key="2">
    <source>
        <dbReference type="EMBL" id="OJX56893.1"/>
    </source>
</evidence>
<dbReference type="AlphaFoldDB" id="A0A1M3KWY9"/>
<organism evidence="2 3">
    <name type="scientific">Candidatus Kapaibacterium thiocyanatum</name>
    <dbReference type="NCBI Taxonomy" id="1895771"/>
    <lineage>
        <taxon>Bacteria</taxon>
        <taxon>Pseudomonadati</taxon>
        <taxon>Candidatus Kapaibacteriota</taxon>
        <taxon>Candidatus Kapaibacteriia</taxon>
        <taxon>Candidatus Kapaibacteriales</taxon>
        <taxon>Candidatus Kapaibacteriaceae</taxon>
        <taxon>Candidatus Kapaibacterium</taxon>
    </lineage>
</organism>
<reference evidence="2 3" key="1">
    <citation type="submission" date="2016-09" db="EMBL/GenBank/DDBJ databases">
        <title>Genome-resolved meta-omics ties microbial dynamics to process performance in biotechnology for thiocyanate degradation.</title>
        <authorList>
            <person name="Kantor R.S."/>
            <person name="Huddy R.J."/>
            <person name="Iyer R."/>
            <person name="Thomas B.C."/>
            <person name="Brown C.T."/>
            <person name="Anantharaman K."/>
            <person name="Tringe S."/>
            <person name="Hettich R.L."/>
            <person name="Harrison S.T."/>
            <person name="Banfield J.F."/>
        </authorList>
    </citation>
    <scope>NUCLEOTIDE SEQUENCE [LARGE SCALE GENOMIC DNA]</scope>
    <source>
        <strain evidence="2">59-99</strain>
    </source>
</reference>
<dbReference type="Gene3D" id="2.40.160.60">
    <property type="entry name" value="Outer membrane protein transport protein (OMPP1/FadL/TodX)"/>
    <property type="match status" value="1"/>
</dbReference>
<evidence type="ECO:0000313" key="3">
    <source>
        <dbReference type="Proteomes" id="UP000184233"/>
    </source>
</evidence>
<dbReference type="Proteomes" id="UP000184233">
    <property type="component" value="Unassembled WGS sequence"/>
</dbReference>
<feature type="signal peptide" evidence="1">
    <location>
        <begin position="1"/>
        <end position="19"/>
    </location>
</feature>
<dbReference type="STRING" id="1895771.BGO89_10225"/>
<feature type="chain" id="PRO_5012499572" description="DUF5723 domain-containing protein" evidence="1">
    <location>
        <begin position="20"/>
        <end position="454"/>
    </location>
</feature>
<gene>
    <name evidence="2" type="ORF">BGO89_10225</name>
</gene>
<dbReference type="SUPFAM" id="SSF56935">
    <property type="entry name" value="Porins"/>
    <property type="match status" value="1"/>
</dbReference>
<dbReference type="EMBL" id="MKVH01000024">
    <property type="protein sequence ID" value="OJX56893.1"/>
    <property type="molecule type" value="Genomic_DNA"/>
</dbReference>
<accession>A0A1M3KWY9</accession>
<name>A0A1M3KWY9_9BACT</name>
<sequence>MMHRILVLLAICASVSVHAQDSHYWNIHYGTSGTLLGGAVIGSARDLSAIFYNPGALGGHVSPGLSLGTQVFELSNLSVNNAGDGGSSIDYLSIDPTSGLVAGQLRFDTTLVDRWTYGLLARQVFSFRLNDRRQDVLDVDDQRYGLYRDIFVTQDMSEYWGGISWARPLNGNISVGVTMFGAFRSHNRRGELRAILTQREGKVSGLDDVGHLQYFAARLLWKAGVSIHYGRWSFGATFTTPGLHVLGSGDAYVSNHVIGFSVLDSTIKDVSMVTDQRDIAARHNSPMSVGVGAAYLFGNRMRLHCSAEWFDGVRSYDVVDTHPDTTLVSGTPVVPVVREQLRSVLNAGIGLEYMPTDLRTYFFSIVSDMSAVDPGAEASLAISTWNIIHLTGGAVFAFGPFTVTAGLGYAFGSSSEFPRTVATTVLDDILNGSDRPATVRWQRLRLLAGVGYTM</sequence>
<protein>
    <recommendedName>
        <fullName evidence="4">DUF5723 domain-containing protein</fullName>
    </recommendedName>
</protein>
<evidence type="ECO:0008006" key="4">
    <source>
        <dbReference type="Google" id="ProtNLM"/>
    </source>
</evidence>
<keyword evidence="1" id="KW-0732">Signal</keyword>
<comment type="caution">
    <text evidence="2">The sequence shown here is derived from an EMBL/GenBank/DDBJ whole genome shotgun (WGS) entry which is preliminary data.</text>
</comment>
<evidence type="ECO:0000256" key="1">
    <source>
        <dbReference type="SAM" id="SignalP"/>
    </source>
</evidence>
<proteinExistence type="predicted"/>